<organism evidence="6 7">
    <name type="scientific">Herbidospora galbida</name>
    <dbReference type="NCBI Taxonomy" id="2575442"/>
    <lineage>
        <taxon>Bacteria</taxon>
        <taxon>Bacillati</taxon>
        <taxon>Actinomycetota</taxon>
        <taxon>Actinomycetes</taxon>
        <taxon>Streptosporangiales</taxon>
        <taxon>Streptosporangiaceae</taxon>
        <taxon>Herbidospora</taxon>
    </lineage>
</organism>
<dbReference type="PROSITE" id="PS50043">
    <property type="entry name" value="HTH_LUXR_2"/>
    <property type="match status" value="1"/>
</dbReference>
<dbReference type="CDD" id="cd06170">
    <property type="entry name" value="LuxR_C_like"/>
    <property type="match status" value="1"/>
</dbReference>
<keyword evidence="1" id="KW-0805">Transcription regulation</keyword>
<dbReference type="PANTHER" id="PTHR44688:SF25">
    <property type="entry name" value="HTH LUXR-TYPE DOMAIN-CONTAINING PROTEIN"/>
    <property type="match status" value="1"/>
</dbReference>
<dbReference type="SUPFAM" id="SSF46894">
    <property type="entry name" value="C-terminal effector domain of the bipartite response regulators"/>
    <property type="match status" value="1"/>
</dbReference>
<feature type="domain" description="HTH luxR-type" evidence="5">
    <location>
        <begin position="240"/>
        <end position="305"/>
    </location>
</feature>
<dbReference type="PRINTS" id="PR00038">
    <property type="entry name" value="HTHLUXR"/>
</dbReference>
<sequence length="314" mass="34380">MFRSRDMALMTSARPSGPGGRAGSAPASWGSHRVVAARTRGRSFLLMAIPCGGFPDSENTENFVVHHSGMGEMAKRIHDLAMDILTAREPVRVWPLLMERLTADLPGDLAVLIDLDWEAGTGRALTGAPDWLHEAPLDALIHSHMRVHPLLRHYAQTADRTPLTLDDVASDDWWDSEAYWAGKEAIGIDRQIALPLRSEPGRFRGVIMSREGVGYASADLEYAALARSLLDTVDVHAAMMRTVDSDITPREMAVLVLLAEGLTARAIGSRLGIKERTVVKHKENVYRKLSANDRVTAIGKARRLGLLTEPPDSG</sequence>
<evidence type="ECO:0000256" key="1">
    <source>
        <dbReference type="ARBA" id="ARBA00023015"/>
    </source>
</evidence>
<keyword evidence="2" id="KW-0238">DNA-binding</keyword>
<dbReference type="Gene3D" id="1.10.10.10">
    <property type="entry name" value="Winged helix-like DNA-binding domain superfamily/Winged helix DNA-binding domain"/>
    <property type="match status" value="1"/>
</dbReference>
<name>A0A4U3MA84_9ACTN</name>
<evidence type="ECO:0000313" key="6">
    <source>
        <dbReference type="EMBL" id="TKK85871.1"/>
    </source>
</evidence>
<gene>
    <name evidence="6" type="ORF">FDA94_23505</name>
</gene>
<dbReference type="Pfam" id="PF00196">
    <property type="entry name" value="GerE"/>
    <property type="match status" value="1"/>
</dbReference>
<accession>A0A4U3MA84</accession>
<dbReference type="PROSITE" id="PS00622">
    <property type="entry name" value="HTH_LUXR_1"/>
    <property type="match status" value="1"/>
</dbReference>
<proteinExistence type="predicted"/>
<dbReference type="InterPro" id="IPR016032">
    <property type="entry name" value="Sig_transdc_resp-reg_C-effctor"/>
</dbReference>
<evidence type="ECO:0000256" key="4">
    <source>
        <dbReference type="SAM" id="MobiDB-lite"/>
    </source>
</evidence>
<keyword evidence="7" id="KW-1185">Reference proteome</keyword>
<dbReference type="GO" id="GO:0006355">
    <property type="term" value="P:regulation of DNA-templated transcription"/>
    <property type="evidence" value="ECO:0007669"/>
    <property type="project" value="InterPro"/>
</dbReference>
<dbReference type="AlphaFoldDB" id="A0A4U3MA84"/>
<dbReference type="InterPro" id="IPR000792">
    <property type="entry name" value="Tscrpt_reg_LuxR_C"/>
</dbReference>
<dbReference type="SMART" id="SM00421">
    <property type="entry name" value="HTH_LUXR"/>
    <property type="match status" value="1"/>
</dbReference>
<evidence type="ECO:0000259" key="5">
    <source>
        <dbReference type="PROSITE" id="PS50043"/>
    </source>
</evidence>
<evidence type="ECO:0000256" key="2">
    <source>
        <dbReference type="ARBA" id="ARBA00023125"/>
    </source>
</evidence>
<protein>
    <recommendedName>
        <fullName evidence="5">HTH luxR-type domain-containing protein</fullName>
    </recommendedName>
</protein>
<dbReference type="InterPro" id="IPR036388">
    <property type="entry name" value="WH-like_DNA-bd_sf"/>
</dbReference>
<evidence type="ECO:0000313" key="7">
    <source>
        <dbReference type="Proteomes" id="UP000308705"/>
    </source>
</evidence>
<keyword evidence="3" id="KW-0804">Transcription</keyword>
<dbReference type="EMBL" id="SZQA01000024">
    <property type="protein sequence ID" value="TKK85871.1"/>
    <property type="molecule type" value="Genomic_DNA"/>
</dbReference>
<reference evidence="6 7" key="1">
    <citation type="submission" date="2019-04" db="EMBL/GenBank/DDBJ databases">
        <title>Herbidospora sp. NEAU-GS14.nov., a novel actinomycete isolated from soil.</title>
        <authorList>
            <person name="Han L."/>
        </authorList>
    </citation>
    <scope>NUCLEOTIDE SEQUENCE [LARGE SCALE GENOMIC DNA]</scope>
    <source>
        <strain evidence="6 7">NEAU-GS14</strain>
    </source>
</reference>
<dbReference type="GO" id="GO:0003677">
    <property type="term" value="F:DNA binding"/>
    <property type="evidence" value="ECO:0007669"/>
    <property type="project" value="UniProtKB-KW"/>
</dbReference>
<dbReference type="PANTHER" id="PTHR44688">
    <property type="entry name" value="DNA-BINDING TRANSCRIPTIONAL ACTIVATOR DEVR_DOSR"/>
    <property type="match status" value="1"/>
</dbReference>
<dbReference type="Proteomes" id="UP000308705">
    <property type="component" value="Unassembled WGS sequence"/>
</dbReference>
<comment type="caution">
    <text evidence="6">The sequence shown here is derived from an EMBL/GenBank/DDBJ whole genome shotgun (WGS) entry which is preliminary data.</text>
</comment>
<evidence type="ECO:0000256" key="3">
    <source>
        <dbReference type="ARBA" id="ARBA00023163"/>
    </source>
</evidence>
<feature type="region of interest" description="Disordered" evidence="4">
    <location>
        <begin position="1"/>
        <end position="28"/>
    </location>
</feature>